<name>Q34847_KATTU</name>
<feature type="transmembrane region" description="Helical" evidence="1">
    <location>
        <begin position="84"/>
        <end position="107"/>
    </location>
</feature>
<dbReference type="CTD" id="4541"/>
<feature type="transmembrane region" description="Helical" evidence="1">
    <location>
        <begin position="114"/>
        <end position="130"/>
    </location>
</feature>
<feature type="signal peptide" evidence="2">
    <location>
        <begin position="1"/>
        <end position="16"/>
    </location>
</feature>
<dbReference type="GeneID" id="807837"/>
<protein>
    <submittedName>
        <fullName evidence="3">NADH dehydrogenase subunit 6</fullName>
    </submittedName>
</protein>
<evidence type="ECO:0000313" key="3">
    <source>
        <dbReference type="EMBL" id="AAC48369.1"/>
    </source>
</evidence>
<keyword evidence="3" id="KW-0496">Mitochondrion</keyword>
<reference evidence="3" key="1">
    <citation type="journal article" date="1994" name="Genetics">
        <title>Complete DNA sequence of the mitochondrial genome of the black chiton, Katharina tunicata.</title>
        <authorList>
            <person name="Boore J.L."/>
            <person name="Brown W.M."/>
        </authorList>
    </citation>
    <scope>NUCLEOTIDE SEQUENCE</scope>
</reference>
<keyword evidence="2" id="KW-0732">Signal</keyword>
<proteinExistence type="predicted"/>
<keyword evidence="1" id="KW-0812">Transmembrane</keyword>
<dbReference type="RefSeq" id="NP_008181.1">
    <property type="nucleotide sequence ID" value="NC_001636.1"/>
</dbReference>
<geneLocation type="mitochondrion" evidence="3"/>
<accession>Q34847</accession>
<evidence type="ECO:0000256" key="1">
    <source>
        <dbReference type="SAM" id="Phobius"/>
    </source>
</evidence>
<organism evidence="3">
    <name type="scientific">Katharina tunicata</name>
    <name type="common">Black chiton</name>
    <name type="synonym">Chiton tunicatus</name>
    <dbReference type="NCBI Taxonomy" id="34587"/>
    <lineage>
        <taxon>Eukaryota</taxon>
        <taxon>Metazoa</taxon>
        <taxon>Spiralia</taxon>
        <taxon>Lophotrochozoa</taxon>
        <taxon>Mollusca</taxon>
        <taxon>Polyplacophora</taxon>
        <taxon>Neoloricata</taxon>
        <taxon>Chitonida</taxon>
        <taxon>Acanthochitonina</taxon>
        <taxon>Mopaliidae</taxon>
        <taxon>Katharina</taxon>
    </lineage>
</organism>
<dbReference type="AlphaFoldDB" id="Q34847"/>
<evidence type="ECO:0000256" key="2">
    <source>
        <dbReference type="SAM" id="SignalP"/>
    </source>
</evidence>
<dbReference type="EMBL" id="U09810">
    <property type="protein sequence ID" value="AAC48369.1"/>
    <property type="molecule type" value="Genomic_DNA"/>
</dbReference>
<keyword evidence="1" id="KW-1133">Transmembrane helix</keyword>
<keyword evidence="1" id="KW-0472">Membrane</keyword>
<dbReference type="PIR" id="S50335">
    <property type="entry name" value="S50335"/>
</dbReference>
<feature type="transmembrane region" description="Helical" evidence="1">
    <location>
        <begin position="136"/>
        <end position="156"/>
    </location>
</feature>
<feature type="transmembrane region" description="Helical" evidence="1">
    <location>
        <begin position="26"/>
        <end position="44"/>
    </location>
</feature>
<feature type="transmembrane region" description="Helical" evidence="1">
    <location>
        <begin position="51"/>
        <end position="72"/>
    </location>
</feature>
<feature type="chain" id="PRO_5004221606" evidence="2">
    <location>
        <begin position="17"/>
        <end position="168"/>
    </location>
</feature>
<sequence length="168" mass="19368">MTFLLTMSLIFSCAFSLPLLTQPISLGLLLLFMSLFISILIFFGSSTWFSFILFLIYIGGLLVMFAYVTALMPNLMFKKNLIQVFFPVSTVFWLLMLYLSDFIGTLLEEQTKMMFLWNSFFNHLGISLFSPFNLLIIVSLALILFFVLICVVKICYFSNGPLRPYKYA</sequence>